<dbReference type="PROSITE" id="PS51019">
    <property type="entry name" value="REELIN"/>
    <property type="match status" value="1"/>
</dbReference>
<dbReference type="Gene3D" id="1.20.120.1770">
    <property type="match status" value="1"/>
</dbReference>
<feature type="domain" description="Cytochrome b561" evidence="13">
    <location>
        <begin position="356"/>
        <end position="557"/>
    </location>
</feature>
<dbReference type="Pfam" id="PF03351">
    <property type="entry name" value="DOMON"/>
    <property type="match status" value="1"/>
</dbReference>
<dbReference type="PANTHER" id="PTHR45828:SF3">
    <property type="entry name" value="FERRIC-CHELATE REDUCTASE 1"/>
    <property type="match status" value="1"/>
</dbReference>
<evidence type="ECO:0000259" key="13">
    <source>
        <dbReference type="PROSITE" id="PS50939"/>
    </source>
</evidence>
<dbReference type="Gene3D" id="2.60.40.4060">
    <property type="entry name" value="Reeler domain"/>
    <property type="match status" value="1"/>
</dbReference>
<evidence type="ECO:0000256" key="10">
    <source>
        <dbReference type="ARBA" id="ARBA00023180"/>
    </source>
</evidence>
<evidence type="ECO:0000313" key="15">
    <source>
        <dbReference type="Ensembl" id="ENSCCRP00010081790.1"/>
    </source>
</evidence>
<accession>A0A8C1R213</accession>
<evidence type="ECO:0000259" key="14">
    <source>
        <dbReference type="PROSITE" id="PS51019"/>
    </source>
</evidence>
<dbReference type="InterPro" id="IPR051237">
    <property type="entry name" value="Ferric-chelate_Red/DefProt"/>
</dbReference>
<keyword evidence="7 11" id="KW-1133">Transmembrane helix</keyword>
<dbReference type="PROSITE" id="PS50939">
    <property type="entry name" value="CYTOCHROME_B561"/>
    <property type="match status" value="1"/>
</dbReference>
<evidence type="ECO:0000313" key="16">
    <source>
        <dbReference type="Proteomes" id="UP000694427"/>
    </source>
</evidence>
<name>A0A8C1R213_CYPCA</name>
<dbReference type="InterPro" id="IPR005018">
    <property type="entry name" value="DOMON_domain"/>
</dbReference>
<reference evidence="15" key="1">
    <citation type="submission" date="2025-08" db="UniProtKB">
        <authorList>
            <consortium name="Ensembl"/>
        </authorList>
    </citation>
    <scope>IDENTIFICATION</scope>
</reference>
<dbReference type="Ensembl" id="ENSCCRT00010090735.1">
    <property type="protein sequence ID" value="ENSCCRP00010081790.1"/>
    <property type="gene ID" value="ENSCCRG00010035742.1"/>
</dbReference>
<evidence type="ECO:0000256" key="6">
    <source>
        <dbReference type="ARBA" id="ARBA00022982"/>
    </source>
</evidence>
<dbReference type="InterPro" id="IPR042307">
    <property type="entry name" value="Reeler_sf"/>
</dbReference>
<protein>
    <submittedName>
        <fullName evidence="15">Ferric-chelate reductase 1a</fullName>
    </submittedName>
</protein>
<evidence type="ECO:0000256" key="11">
    <source>
        <dbReference type="SAM" id="Phobius"/>
    </source>
</evidence>
<feature type="domain" description="Reelin" evidence="14">
    <location>
        <begin position="33"/>
        <end position="200"/>
    </location>
</feature>
<dbReference type="PANTHER" id="PTHR45828">
    <property type="entry name" value="CYTOCHROME B561/FERRIC REDUCTASE TRANSMEMBRANE"/>
    <property type="match status" value="1"/>
</dbReference>
<keyword evidence="10" id="KW-0325">Glycoprotein</keyword>
<keyword evidence="6" id="KW-0249">Electron transport</keyword>
<evidence type="ECO:0000256" key="3">
    <source>
        <dbReference type="ARBA" id="ARBA00009195"/>
    </source>
</evidence>
<dbReference type="SMART" id="SM00665">
    <property type="entry name" value="B561"/>
    <property type="match status" value="1"/>
</dbReference>
<feature type="transmembrane region" description="Helical" evidence="11">
    <location>
        <begin position="437"/>
        <end position="456"/>
    </location>
</feature>
<evidence type="ECO:0000256" key="1">
    <source>
        <dbReference type="ARBA" id="ARBA00001970"/>
    </source>
</evidence>
<feature type="transmembrane region" description="Helical" evidence="11">
    <location>
        <begin position="588"/>
        <end position="609"/>
    </location>
</feature>
<keyword evidence="5 11" id="KW-0812">Transmembrane</keyword>
<dbReference type="AlphaFoldDB" id="A0A8C1R213"/>
<dbReference type="PROSITE" id="PS50836">
    <property type="entry name" value="DOMON"/>
    <property type="match status" value="1"/>
</dbReference>
<keyword evidence="8" id="KW-0408">Iron</keyword>
<dbReference type="CDD" id="cd08760">
    <property type="entry name" value="Cyt_b561_FRRS1_like"/>
    <property type="match status" value="1"/>
</dbReference>
<feature type="transmembrane region" description="Helical" evidence="11">
    <location>
        <begin position="468"/>
        <end position="487"/>
    </location>
</feature>
<dbReference type="Pfam" id="PF02014">
    <property type="entry name" value="Reeler"/>
    <property type="match status" value="1"/>
</dbReference>
<dbReference type="InterPro" id="IPR002861">
    <property type="entry name" value="Reeler_dom"/>
</dbReference>
<sequence>MSIILHMLFFYQDRGSHCLEMWNLQTALAILWTLCFLSSISGYKNGKVEKSCASMMPEHHSQPNTTASPYTLTVNTSQFSPGDNIRVVLSGSEHFEGFLIQARDATNPDGQAIGSFTLVDPDISQGLTCNSIEGSAVSHTSNAKKTEIQLIWKAPSNAPPTVQFLATVLAHYKIFWLKLTGPVISQGDVTPAPPRSTTDMSTNSANTAILPQPFTSVGCGKSKSCLIDPVSCNPSVDTNCFFLSYSALGQTVSFELSGPAQGYVSFALSKDEWMGDDDAYLCINDKGRVTVEAAHTTGWTYPEISSESVLTDVGWRVSDGVIQCKFSRSIYTPQDPFRFSLNNSYYLFVAHGSAEYGMIHRHTRQPLISSHHQIITGPPEILTGSRSPLLMKCHGALMLIAWMLAGSTGKLMAAYFKPDWPEQTLFGQKIWFQVHSMLMSLTVLLAAVGFVFPFVYRGKWSTRAGAHPYLGCTVMILTFCQPIMAAFRPAPDSSRRWIFNWLHWGVGNAAEIIAVVSMFFGIKQQSLLLPYPWTTGVLSAFVVWTIVLKLVLKLHKNGVIIKGSAHEDELPVLSDNLGDVNWDTKFRVAILAVFVLGNSAFCISLLASIGDV</sequence>
<dbReference type="CDD" id="cd08544">
    <property type="entry name" value="Reeler"/>
    <property type="match status" value="1"/>
</dbReference>
<keyword evidence="4" id="KW-0813">Transport</keyword>
<evidence type="ECO:0000256" key="2">
    <source>
        <dbReference type="ARBA" id="ARBA00004141"/>
    </source>
</evidence>
<dbReference type="Proteomes" id="UP000694427">
    <property type="component" value="Unplaced"/>
</dbReference>
<comment type="subcellular location">
    <subcellularLocation>
        <location evidence="2">Membrane</location>
        <topology evidence="2">Multi-pass membrane protein</topology>
    </subcellularLocation>
</comment>
<evidence type="ECO:0000256" key="9">
    <source>
        <dbReference type="ARBA" id="ARBA00023136"/>
    </source>
</evidence>
<proteinExistence type="inferred from homology"/>
<organism evidence="15 16">
    <name type="scientific">Cyprinus carpio</name>
    <name type="common">Common carp</name>
    <dbReference type="NCBI Taxonomy" id="7962"/>
    <lineage>
        <taxon>Eukaryota</taxon>
        <taxon>Metazoa</taxon>
        <taxon>Chordata</taxon>
        <taxon>Craniata</taxon>
        <taxon>Vertebrata</taxon>
        <taxon>Euteleostomi</taxon>
        <taxon>Actinopterygii</taxon>
        <taxon>Neopterygii</taxon>
        <taxon>Teleostei</taxon>
        <taxon>Ostariophysi</taxon>
        <taxon>Cypriniformes</taxon>
        <taxon>Cyprinidae</taxon>
        <taxon>Cyprininae</taxon>
        <taxon>Cyprinus</taxon>
    </lineage>
</organism>
<feature type="transmembrane region" description="Helical" evidence="11">
    <location>
        <begin position="533"/>
        <end position="552"/>
    </location>
</feature>
<feature type="transmembrane region" description="Helical" evidence="11">
    <location>
        <begin position="499"/>
        <end position="521"/>
    </location>
</feature>
<feature type="domain" description="DOMON" evidence="12">
    <location>
        <begin position="239"/>
        <end position="352"/>
    </location>
</feature>
<comment type="similarity">
    <text evidence="3">Belongs to the FRRS1 family.</text>
</comment>
<evidence type="ECO:0000259" key="12">
    <source>
        <dbReference type="PROSITE" id="PS50836"/>
    </source>
</evidence>
<dbReference type="InterPro" id="IPR006593">
    <property type="entry name" value="Cyt_b561/ferric_Rdtase_TM"/>
</dbReference>
<evidence type="ECO:0000256" key="7">
    <source>
        <dbReference type="ARBA" id="ARBA00022989"/>
    </source>
</evidence>
<comment type="cofactor">
    <cofactor evidence="1">
        <name>heme b</name>
        <dbReference type="ChEBI" id="CHEBI:60344"/>
    </cofactor>
</comment>
<reference evidence="15" key="2">
    <citation type="submission" date="2025-09" db="UniProtKB">
        <authorList>
            <consortium name="Ensembl"/>
        </authorList>
    </citation>
    <scope>IDENTIFICATION</scope>
</reference>
<dbReference type="SMART" id="SM00664">
    <property type="entry name" value="DoH"/>
    <property type="match status" value="1"/>
</dbReference>
<dbReference type="FunFam" id="2.60.40.4060:FF:000003">
    <property type="entry name" value="Ferric chelate reductase 1"/>
    <property type="match status" value="1"/>
</dbReference>
<keyword evidence="16" id="KW-1185">Reference proteome</keyword>
<dbReference type="GO" id="GO:0016020">
    <property type="term" value="C:membrane"/>
    <property type="evidence" value="ECO:0007669"/>
    <property type="project" value="UniProtKB-SubCell"/>
</dbReference>
<evidence type="ECO:0000256" key="5">
    <source>
        <dbReference type="ARBA" id="ARBA00022692"/>
    </source>
</evidence>
<evidence type="ECO:0000256" key="4">
    <source>
        <dbReference type="ARBA" id="ARBA00022448"/>
    </source>
</evidence>
<evidence type="ECO:0000256" key="8">
    <source>
        <dbReference type="ARBA" id="ARBA00023004"/>
    </source>
</evidence>
<keyword evidence="9 11" id="KW-0472">Membrane</keyword>
<dbReference type="CDD" id="cd09628">
    <property type="entry name" value="DOMON_SDR_2_like"/>
    <property type="match status" value="1"/>
</dbReference>